<evidence type="ECO:0000313" key="7">
    <source>
        <dbReference type="EMBL" id="JAS10131.1"/>
    </source>
</evidence>
<dbReference type="PANTHER" id="PTHR13090">
    <property type="entry name" value="ARGININE-HYDROXYLASE NDUFAF5, MITOCHONDRIAL"/>
    <property type="match status" value="1"/>
</dbReference>
<dbReference type="EMBL" id="GEDC01027167">
    <property type="protein sequence ID" value="JAS10131.1"/>
    <property type="molecule type" value="Transcribed_RNA"/>
</dbReference>
<proteinExistence type="predicted"/>
<keyword evidence="1" id="KW-0489">Methyltransferase</keyword>
<dbReference type="GO" id="GO:0008757">
    <property type="term" value="F:S-adenosylmethionine-dependent methyltransferase activity"/>
    <property type="evidence" value="ECO:0007669"/>
    <property type="project" value="InterPro"/>
</dbReference>
<dbReference type="GO" id="GO:0032259">
    <property type="term" value="P:methylation"/>
    <property type="evidence" value="ECO:0007669"/>
    <property type="project" value="UniProtKB-KW"/>
</dbReference>
<organism evidence="7">
    <name type="scientific">Clastoptera arizonana</name>
    <name type="common">Arizona spittle bug</name>
    <dbReference type="NCBI Taxonomy" id="38151"/>
    <lineage>
        <taxon>Eukaryota</taxon>
        <taxon>Metazoa</taxon>
        <taxon>Ecdysozoa</taxon>
        <taxon>Arthropoda</taxon>
        <taxon>Hexapoda</taxon>
        <taxon>Insecta</taxon>
        <taxon>Pterygota</taxon>
        <taxon>Neoptera</taxon>
        <taxon>Paraneoptera</taxon>
        <taxon>Hemiptera</taxon>
        <taxon>Auchenorrhyncha</taxon>
        <taxon>Cercopoidea</taxon>
        <taxon>Clastopteridae</taxon>
        <taxon>Clastoptera</taxon>
    </lineage>
</organism>
<dbReference type="InterPro" id="IPR050602">
    <property type="entry name" value="Malonyl-ACP_OMT"/>
</dbReference>
<sequence length="367" mass="41585">MTVLNLYRLWLFQNQINNGIQITKNRFLLHSLLKNKCIDVSYYSTLKNLPADSPMNIFDRNAKIIQKERASLSPDIELYDYLKEEVGYRLADRVFDIKRTFKCAVDLGCNRGFVSRHILRESVEKLIMCDSSPSLLKQAKLPEEGVITEKIVVDEENLPFEPESLDLVISNLSLHWVNNLPGTFAQIMQCLKKDGVFMACVFGGDTLFELRCSLQLAELERVGGISPHISPFTEVRDIGSLLTRAGFTMLTVDSDEIVVGYPSMFELMLDLKGMGESNAARNRSLHLSREKMFAAAAIYNELYGKDGQIPATFHILYMLGWKPDPSQPKPLARGSGEVSLKDLYRLDEVIKKTGTVKIDDNDKDIKY</sequence>
<dbReference type="Gene3D" id="3.40.50.150">
    <property type="entry name" value="Vaccinia Virus protein VP39"/>
    <property type="match status" value="1"/>
</dbReference>
<evidence type="ECO:0000256" key="5">
    <source>
        <dbReference type="ARBA" id="ARBA00042549"/>
    </source>
</evidence>
<dbReference type="InterPro" id="IPR013216">
    <property type="entry name" value="Methyltransf_11"/>
</dbReference>
<evidence type="ECO:0000256" key="3">
    <source>
        <dbReference type="ARBA" id="ARBA00040937"/>
    </source>
</evidence>
<name>A0A1B6C9K2_9HEMI</name>
<dbReference type="SUPFAM" id="SSF53335">
    <property type="entry name" value="S-adenosyl-L-methionine-dependent methyltransferases"/>
    <property type="match status" value="1"/>
</dbReference>
<evidence type="ECO:0000256" key="4">
    <source>
        <dbReference type="ARBA" id="ARBA00041833"/>
    </source>
</evidence>
<evidence type="ECO:0000256" key="1">
    <source>
        <dbReference type="ARBA" id="ARBA00022603"/>
    </source>
</evidence>
<keyword evidence="2" id="KW-0808">Transferase</keyword>
<dbReference type="PANTHER" id="PTHR13090:SF1">
    <property type="entry name" value="ARGININE-HYDROXYLASE NDUFAF5, MITOCHONDRIAL"/>
    <property type="match status" value="1"/>
</dbReference>
<dbReference type="GO" id="GO:0005739">
    <property type="term" value="C:mitochondrion"/>
    <property type="evidence" value="ECO:0007669"/>
    <property type="project" value="TreeGrafter"/>
</dbReference>
<dbReference type="Pfam" id="PF08241">
    <property type="entry name" value="Methyltransf_11"/>
    <property type="match status" value="1"/>
</dbReference>
<evidence type="ECO:0000256" key="2">
    <source>
        <dbReference type="ARBA" id="ARBA00022679"/>
    </source>
</evidence>
<protein>
    <recommendedName>
        <fullName evidence="3">Arginine-hydroxylase NDUFAF5, mitochondrial</fullName>
    </recommendedName>
    <alternativeName>
        <fullName evidence="4">NADH dehydrogenase [ubiquinone] 1 alpha subcomplex assembly factor 5</fullName>
    </alternativeName>
    <alternativeName>
        <fullName evidence="5">Putative methyltransferase NDUFAF5</fullName>
    </alternativeName>
</protein>
<reference evidence="7" key="1">
    <citation type="submission" date="2015-12" db="EMBL/GenBank/DDBJ databases">
        <title>De novo transcriptome assembly of four potential Pierce s Disease insect vectors from Arizona vineyards.</title>
        <authorList>
            <person name="Tassone E.E."/>
        </authorList>
    </citation>
    <scope>NUCLEOTIDE SEQUENCE</scope>
</reference>
<feature type="domain" description="Methyltransferase type 11" evidence="6">
    <location>
        <begin position="105"/>
        <end position="198"/>
    </location>
</feature>
<dbReference type="InterPro" id="IPR029063">
    <property type="entry name" value="SAM-dependent_MTases_sf"/>
</dbReference>
<dbReference type="GO" id="GO:0032981">
    <property type="term" value="P:mitochondrial respiratory chain complex I assembly"/>
    <property type="evidence" value="ECO:0007669"/>
    <property type="project" value="TreeGrafter"/>
</dbReference>
<accession>A0A1B6C9K2</accession>
<evidence type="ECO:0000259" key="6">
    <source>
        <dbReference type="Pfam" id="PF08241"/>
    </source>
</evidence>
<gene>
    <name evidence="7" type="ORF">g.11529</name>
</gene>
<dbReference type="AlphaFoldDB" id="A0A1B6C9K2"/>
<dbReference type="CDD" id="cd02440">
    <property type="entry name" value="AdoMet_MTases"/>
    <property type="match status" value="1"/>
</dbReference>